<name>A0A250JB16_9BACT</name>
<reference evidence="1 2" key="1">
    <citation type="submission" date="2017-06" db="EMBL/GenBank/DDBJ databases">
        <title>Sequencing and comparative analysis of myxobacterial genomes.</title>
        <authorList>
            <person name="Rupp O."/>
            <person name="Goesmann A."/>
            <person name="Sogaard-Andersen L."/>
        </authorList>
    </citation>
    <scope>NUCLEOTIDE SEQUENCE [LARGE SCALE GENOMIC DNA]</scope>
    <source>
        <strain evidence="1 2">DSM 52655</strain>
    </source>
</reference>
<dbReference type="RefSeq" id="WP_095988871.1">
    <property type="nucleotide sequence ID" value="NZ_CP022098.1"/>
</dbReference>
<evidence type="ECO:0000313" key="1">
    <source>
        <dbReference type="EMBL" id="ATB41095.1"/>
    </source>
</evidence>
<dbReference type="AlphaFoldDB" id="A0A250JB16"/>
<proteinExistence type="predicted"/>
<evidence type="ECO:0000313" key="2">
    <source>
        <dbReference type="Proteomes" id="UP000217257"/>
    </source>
</evidence>
<protein>
    <submittedName>
        <fullName evidence="1">Uncharacterized protein</fullName>
    </submittedName>
</protein>
<dbReference type="KEGG" id="cfus:CYFUS_006557"/>
<organism evidence="1 2">
    <name type="scientific">Cystobacter fuscus</name>
    <dbReference type="NCBI Taxonomy" id="43"/>
    <lineage>
        <taxon>Bacteria</taxon>
        <taxon>Pseudomonadati</taxon>
        <taxon>Myxococcota</taxon>
        <taxon>Myxococcia</taxon>
        <taxon>Myxococcales</taxon>
        <taxon>Cystobacterineae</taxon>
        <taxon>Archangiaceae</taxon>
        <taxon>Cystobacter</taxon>
    </lineage>
</organism>
<dbReference type="Proteomes" id="UP000217257">
    <property type="component" value="Chromosome"/>
</dbReference>
<gene>
    <name evidence="1" type="ORF">CYFUS_006557</name>
</gene>
<sequence length="202" mass="21917">MGSSSSLHVLPHDVRREGERLFDLSMWCLGRDVLHPDNLLLRRGLSRERRPAGQQGTSAYGTALDGGGALTLWGFGVLCRSAEGCVYVPRSGFTPLLVDERRLERPLFNSMDLGVPRVPDTADECSLARAAVVAVARWLAGHEEWVGALLGPEWRRECIAALRKAPSVPGEGLAAAWRRFAAKVDGLERPVVNASLTPLVGV</sequence>
<dbReference type="EMBL" id="CP022098">
    <property type="protein sequence ID" value="ATB41095.1"/>
    <property type="molecule type" value="Genomic_DNA"/>
</dbReference>
<accession>A0A250JB16</accession>